<protein>
    <submittedName>
        <fullName evidence="2">Uncharacterized protein</fullName>
    </submittedName>
</protein>
<feature type="compositionally biased region" description="Gly residues" evidence="1">
    <location>
        <begin position="15"/>
        <end position="30"/>
    </location>
</feature>
<proteinExistence type="predicted"/>
<dbReference type="AlphaFoldDB" id="A0A5M9ZFY6"/>
<feature type="region of interest" description="Disordered" evidence="1">
    <location>
        <begin position="1"/>
        <end position="51"/>
    </location>
</feature>
<sequence length="371" mass="40189">MVTDRNNMSHAPAGTPGGGRFDGKGAGGGADDVEPPAFALEPPDPAILERASRHVPPAVESAVGDEIARQLPALADEATVFTLSRSNGDILIVDPRTCHAVAGHVTAVPDAPAAGRPHHHHDLNDPVLDGLNRDARDAHPFRVDWTDLGELPQERIDAVARGEYDESWADPAAVVPFRSPVGVWHGSDLEEGRDVQLEFPDAPEGDDDPMRVAWAFNRVNHPDPADMLTDVDARLDTEFDRSPIRFDTYSGAWTVAEGRHAGSADPADADEAEHLRREYIADGTDALADAYGPDTDWGTVAADRFDDRYGDWHDTARYGVIGQLSAEHDDLFDESDQYGLALWAASRGGDPELNAEGEAWFDRHPGARPSR</sequence>
<evidence type="ECO:0000313" key="3">
    <source>
        <dbReference type="Proteomes" id="UP000410049"/>
    </source>
</evidence>
<accession>A0A5M9ZFY6</accession>
<reference evidence="2 3" key="1">
    <citation type="journal article" date="2019" name="Syst. Appl. Microbiol.">
        <title>Characterization of Bifidobacterium species in feaces of the Egyptian fruit bat: Description of B. vespertilionis sp. nov. and B. rousetti sp. nov.</title>
        <authorList>
            <person name="Modesto M."/>
            <person name="Satti M."/>
            <person name="Watanabe K."/>
            <person name="Puglisi E."/>
            <person name="Morelli L."/>
            <person name="Huang C.-H."/>
            <person name="Liou J.-S."/>
            <person name="Miyashita M."/>
            <person name="Tamura T."/>
            <person name="Saito S."/>
            <person name="Mori K."/>
            <person name="Huang L."/>
            <person name="Sciavilla P."/>
            <person name="Sandri C."/>
            <person name="Spiezio C."/>
            <person name="Vitali F."/>
            <person name="Cavalieri D."/>
            <person name="Perpetuini G."/>
            <person name="Tofalo R."/>
            <person name="Bonetti A."/>
            <person name="Arita M."/>
            <person name="Mattarelli P."/>
        </authorList>
    </citation>
    <scope>NUCLEOTIDE SEQUENCE [LARGE SCALE GENOMIC DNA]</scope>
    <source>
        <strain evidence="2 3">RST17</strain>
    </source>
</reference>
<gene>
    <name evidence="2" type="ORF">EMO91_12400</name>
</gene>
<evidence type="ECO:0000313" key="2">
    <source>
        <dbReference type="EMBL" id="KAA8825360.1"/>
    </source>
</evidence>
<name>A0A5M9ZFY6_9BIFI</name>
<evidence type="ECO:0000256" key="1">
    <source>
        <dbReference type="SAM" id="MobiDB-lite"/>
    </source>
</evidence>
<dbReference type="EMBL" id="RZUH01000017">
    <property type="protein sequence ID" value="KAA8825360.1"/>
    <property type="molecule type" value="Genomic_DNA"/>
</dbReference>
<dbReference type="RefSeq" id="WP_150380197.1">
    <property type="nucleotide sequence ID" value="NZ_RZUH01000017.1"/>
</dbReference>
<comment type="caution">
    <text evidence="2">The sequence shown here is derived from an EMBL/GenBank/DDBJ whole genome shotgun (WGS) entry which is preliminary data.</text>
</comment>
<organism evidence="2 3">
    <name type="scientific">Bifidobacterium myosotis</name>
    <dbReference type="NCBI Taxonomy" id="1630166"/>
    <lineage>
        <taxon>Bacteria</taxon>
        <taxon>Bacillati</taxon>
        <taxon>Actinomycetota</taxon>
        <taxon>Actinomycetes</taxon>
        <taxon>Bifidobacteriales</taxon>
        <taxon>Bifidobacteriaceae</taxon>
        <taxon>Bifidobacterium</taxon>
    </lineage>
</organism>
<dbReference type="Proteomes" id="UP000410049">
    <property type="component" value="Unassembled WGS sequence"/>
</dbReference>